<dbReference type="InterPro" id="IPR036249">
    <property type="entry name" value="Thioredoxin-like_sf"/>
</dbReference>
<protein>
    <submittedName>
        <fullName evidence="1">DUF1223 domain-containing protein</fullName>
    </submittedName>
</protein>
<name>A0A974P2R8_9CAUL</name>
<sequence>MVNGRTDVVGIKLAEIEGAARKAPIVAGPQLSVSDGVLTLSAAKPAKADVWLVRYDPAIVQVPVKRGENTGKTLPHRNVVREMTRLGAYTGQALTYRLPAGADPRLKTAILVQAGPGGPILAAAKT</sequence>
<reference evidence="1" key="1">
    <citation type="submission" date="2021-01" db="EMBL/GenBank/DDBJ databases">
        <title>Genome sequence of Phenylobacterium sp. 20VBR1 isolated from a valley glaceir, Ny-Alesund, Svalbard.</title>
        <authorList>
            <person name="Thomas F.A."/>
            <person name="Krishnan K.P."/>
            <person name="Sinha R.K."/>
        </authorList>
    </citation>
    <scope>NUCLEOTIDE SEQUENCE</scope>
    <source>
        <strain evidence="1">20VBR1</strain>
    </source>
</reference>
<evidence type="ECO:0000313" key="1">
    <source>
        <dbReference type="EMBL" id="QQZ49837.1"/>
    </source>
</evidence>
<proteinExistence type="predicted"/>
<dbReference type="EMBL" id="CP068570">
    <property type="protein sequence ID" value="QQZ49837.1"/>
    <property type="molecule type" value="Genomic_DNA"/>
</dbReference>
<organism evidence="1">
    <name type="scientific">Phenylobacterium glaciei</name>
    <dbReference type="NCBI Taxonomy" id="2803784"/>
    <lineage>
        <taxon>Bacteria</taxon>
        <taxon>Pseudomonadati</taxon>
        <taxon>Pseudomonadota</taxon>
        <taxon>Alphaproteobacteria</taxon>
        <taxon>Caulobacterales</taxon>
        <taxon>Caulobacteraceae</taxon>
        <taxon>Phenylobacterium</taxon>
    </lineage>
</organism>
<dbReference type="AlphaFoldDB" id="A0A974P2R8"/>
<dbReference type="InterPro" id="IPR010634">
    <property type="entry name" value="DUF1223"/>
</dbReference>
<dbReference type="Pfam" id="PF06764">
    <property type="entry name" value="DUF1223"/>
    <property type="match status" value="1"/>
</dbReference>
<gene>
    <name evidence="1" type="ORF">JKL49_24360</name>
</gene>
<dbReference type="SUPFAM" id="SSF52833">
    <property type="entry name" value="Thioredoxin-like"/>
    <property type="match status" value="1"/>
</dbReference>
<accession>A0A974P2R8</accession>